<comment type="caution">
    <text evidence="1">The sequence shown here is derived from an EMBL/GenBank/DDBJ whole genome shotgun (WGS) entry which is preliminary data.</text>
</comment>
<evidence type="ECO:0000313" key="2">
    <source>
        <dbReference type="Proteomes" id="UP000747542"/>
    </source>
</evidence>
<sequence length="74" mass="8332">MVALMKAPDASSSKDKVHHYKVQCILLHTLPDSSRTLTGKNQVILCSQSKLLTHCTFISKLEQVLHLYKSVYFG</sequence>
<keyword evidence="2" id="KW-1185">Reference proteome</keyword>
<proteinExistence type="predicted"/>
<name>A0A8J5MN35_HOMAM</name>
<gene>
    <name evidence="1" type="ORF">Hamer_G019151</name>
</gene>
<evidence type="ECO:0000313" key="1">
    <source>
        <dbReference type="EMBL" id="KAG7157521.1"/>
    </source>
</evidence>
<protein>
    <submittedName>
        <fullName evidence="1">Uncharacterized protein</fullName>
    </submittedName>
</protein>
<dbReference type="Proteomes" id="UP000747542">
    <property type="component" value="Unassembled WGS sequence"/>
</dbReference>
<dbReference type="AlphaFoldDB" id="A0A8J5MN35"/>
<dbReference type="EMBL" id="JAHLQT010037402">
    <property type="protein sequence ID" value="KAG7157521.1"/>
    <property type="molecule type" value="Genomic_DNA"/>
</dbReference>
<accession>A0A8J5MN35</accession>
<reference evidence="1" key="1">
    <citation type="journal article" date="2021" name="Sci. Adv.">
        <title>The American lobster genome reveals insights on longevity, neural, and immune adaptations.</title>
        <authorList>
            <person name="Polinski J.M."/>
            <person name="Zimin A.V."/>
            <person name="Clark K.F."/>
            <person name="Kohn A.B."/>
            <person name="Sadowski N."/>
            <person name="Timp W."/>
            <person name="Ptitsyn A."/>
            <person name="Khanna P."/>
            <person name="Romanova D.Y."/>
            <person name="Williams P."/>
            <person name="Greenwood S.J."/>
            <person name="Moroz L.L."/>
            <person name="Walt D.R."/>
            <person name="Bodnar A.G."/>
        </authorList>
    </citation>
    <scope>NUCLEOTIDE SEQUENCE</scope>
    <source>
        <strain evidence="1">GMGI-L3</strain>
    </source>
</reference>
<organism evidence="1 2">
    <name type="scientific">Homarus americanus</name>
    <name type="common">American lobster</name>
    <dbReference type="NCBI Taxonomy" id="6706"/>
    <lineage>
        <taxon>Eukaryota</taxon>
        <taxon>Metazoa</taxon>
        <taxon>Ecdysozoa</taxon>
        <taxon>Arthropoda</taxon>
        <taxon>Crustacea</taxon>
        <taxon>Multicrustacea</taxon>
        <taxon>Malacostraca</taxon>
        <taxon>Eumalacostraca</taxon>
        <taxon>Eucarida</taxon>
        <taxon>Decapoda</taxon>
        <taxon>Pleocyemata</taxon>
        <taxon>Astacidea</taxon>
        <taxon>Nephropoidea</taxon>
        <taxon>Nephropidae</taxon>
        <taxon>Homarus</taxon>
    </lineage>
</organism>